<evidence type="ECO:0000256" key="2">
    <source>
        <dbReference type="ARBA" id="ARBA00022448"/>
    </source>
</evidence>
<gene>
    <name evidence="6" type="ORF">F2Y07_08055</name>
    <name evidence="5" type="ORF">F2Y13_05415</name>
</gene>
<dbReference type="Pfam" id="PF01297">
    <property type="entry name" value="ZnuA"/>
    <property type="match status" value="1"/>
</dbReference>
<comment type="similarity">
    <text evidence="1">Belongs to the bacterial solute-binding protein 9 family.</text>
</comment>
<evidence type="ECO:0000256" key="3">
    <source>
        <dbReference type="ARBA" id="ARBA00022729"/>
    </source>
</evidence>
<dbReference type="GO" id="GO:0046872">
    <property type="term" value="F:metal ion binding"/>
    <property type="evidence" value="ECO:0007669"/>
    <property type="project" value="InterPro"/>
</dbReference>
<evidence type="ECO:0000313" key="8">
    <source>
        <dbReference type="Proteomes" id="UP000323567"/>
    </source>
</evidence>
<reference evidence="7 8" key="1">
    <citation type="journal article" date="2019" name="Nat. Med.">
        <title>A library of human gut bacterial isolates paired with longitudinal multiomics data enables mechanistic microbiome research.</title>
        <authorList>
            <person name="Poyet M."/>
            <person name="Groussin M."/>
            <person name="Gibbons S.M."/>
            <person name="Avila-Pacheco J."/>
            <person name="Jiang X."/>
            <person name="Kearney S.M."/>
            <person name="Perrotta A.R."/>
            <person name="Berdy B."/>
            <person name="Zhao S."/>
            <person name="Lieberman T.D."/>
            <person name="Swanson P.K."/>
            <person name="Smith M."/>
            <person name="Roesemann S."/>
            <person name="Alexander J.E."/>
            <person name="Rich S.A."/>
            <person name="Livny J."/>
            <person name="Vlamakis H."/>
            <person name="Clish C."/>
            <person name="Bullock K."/>
            <person name="Deik A."/>
            <person name="Scott J."/>
            <person name="Pierce K.A."/>
            <person name="Xavier R.J."/>
            <person name="Alm E.J."/>
        </authorList>
    </citation>
    <scope>NUCLEOTIDE SEQUENCE [LARGE SCALE GENOMIC DNA]</scope>
    <source>
        <strain evidence="6 7">BIOML-A1</strain>
        <strain evidence="5 8">BIOML-A2</strain>
    </source>
</reference>
<protein>
    <submittedName>
        <fullName evidence="6">Metal ion ABC transporter substrate-binding protein</fullName>
    </submittedName>
</protein>
<dbReference type="Gene3D" id="3.40.50.1980">
    <property type="entry name" value="Nitrogenase molybdenum iron protein domain"/>
    <property type="match status" value="2"/>
</dbReference>
<dbReference type="GeneID" id="92755555"/>
<dbReference type="SUPFAM" id="SSF53807">
    <property type="entry name" value="Helical backbone' metal receptor"/>
    <property type="match status" value="1"/>
</dbReference>
<evidence type="ECO:0000256" key="1">
    <source>
        <dbReference type="ARBA" id="ARBA00011028"/>
    </source>
</evidence>
<dbReference type="InterPro" id="IPR050492">
    <property type="entry name" value="Bact_metal-bind_prot9"/>
</dbReference>
<dbReference type="PANTHER" id="PTHR42953:SF3">
    <property type="entry name" value="HIGH-AFFINITY ZINC UPTAKE SYSTEM PROTEIN ZNUA"/>
    <property type="match status" value="1"/>
</dbReference>
<dbReference type="RefSeq" id="WP_015547742.1">
    <property type="nucleotide sequence ID" value="NZ_AP031448.1"/>
</dbReference>
<evidence type="ECO:0000256" key="4">
    <source>
        <dbReference type="SAM" id="SignalP"/>
    </source>
</evidence>
<comment type="caution">
    <text evidence="6">The sequence shown here is derived from an EMBL/GenBank/DDBJ whole genome shotgun (WGS) entry which is preliminary data.</text>
</comment>
<dbReference type="GO" id="GO:0030001">
    <property type="term" value="P:metal ion transport"/>
    <property type="evidence" value="ECO:0007669"/>
    <property type="project" value="InterPro"/>
</dbReference>
<proteinExistence type="inferred from homology"/>
<sequence>MRKLSAYLLAALLLAACTPEQPAGENTFYVSIPPLRSIVEGIVGDDFKIEVLVPPGASPETFEPTPRQFVELNKAQLIFNVGLIDFETTLLGKVGDQAKVVNLSRGIDLIAGSCSHGHHGHDHGHAHGVDPHVWTSPKALQTMAANAYEAIRNAYPDSVKYEAGYNRLRSTLKELDIRTAEKIARSGVKYFIVYHPALTYYARDYGLRQVAIEADGKEPSAKQLTAVIRQAREDGVRRIFYQNQFPASTVEIIARDIDAEYVEIDPLDEDAIGAIDAMTDSITAK</sequence>
<keyword evidence="2" id="KW-0813">Transport</keyword>
<evidence type="ECO:0000313" key="6">
    <source>
        <dbReference type="EMBL" id="KAA2375535.1"/>
    </source>
</evidence>
<evidence type="ECO:0000313" key="5">
    <source>
        <dbReference type="EMBL" id="KAA2370990.1"/>
    </source>
</evidence>
<dbReference type="PROSITE" id="PS51257">
    <property type="entry name" value="PROKAR_LIPOPROTEIN"/>
    <property type="match status" value="1"/>
</dbReference>
<dbReference type="AlphaFoldDB" id="A0A5B3GP52"/>
<name>A0A5B3GP52_9BACT</name>
<keyword evidence="3 4" id="KW-0732">Signal</keyword>
<dbReference type="Proteomes" id="UP000323567">
    <property type="component" value="Unassembled WGS sequence"/>
</dbReference>
<dbReference type="EMBL" id="VVXK01000005">
    <property type="protein sequence ID" value="KAA2370990.1"/>
    <property type="molecule type" value="Genomic_DNA"/>
</dbReference>
<evidence type="ECO:0000313" key="7">
    <source>
        <dbReference type="Proteomes" id="UP000322658"/>
    </source>
</evidence>
<dbReference type="PANTHER" id="PTHR42953">
    <property type="entry name" value="HIGH-AFFINITY ZINC UPTAKE SYSTEM PROTEIN ZNUA-RELATED"/>
    <property type="match status" value="1"/>
</dbReference>
<feature type="signal peptide" evidence="4">
    <location>
        <begin position="1"/>
        <end position="23"/>
    </location>
</feature>
<dbReference type="Proteomes" id="UP000322658">
    <property type="component" value="Unassembled WGS sequence"/>
</dbReference>
<dbReference type="EMBL" id="VVXJ01000015">
    <property type="protein sequence ID" value="KAA2375535.1"/>
    <property type="molecule type" value="Genomic_DNA"/>
</dbReference>
<dbReference type="InterPro" id="IPR006127">
    <property type="entry name" value="ZnuA-like"/>
</dbReference>
<accession>A0A5B3GP52</accession>
<feature type="chain" id="PRO_5036138420" evidence="4">
    <location>
        <begin position="24"/>
        <end position="285"/>
    </location>
</feature>
<organism evidence="6 7">
    <name type="scientific">Alistipes shahii</name>
    <dbReference type="NCBI Taxonomy" id="328814"/>
    <lineage>
        <taxon>Bacteria</taxon>
        <taxon>Pseudomonadati</taxon>
        <taxon>Bacteroidota</taxon>
        <taxon>Bacteroidia</taxon>
        <taxon>Bacteroidales</taxon>
        <taxon>Rikenellaceae</taxon>
        <taxon>Alistipes</taxon>
    </lineage>
</organism>